<dbReference type="PANTHER" id="PTHR30561:SF9">
    <property type="entry name" value="4-AMINO-4-DEOXY-L-ARABINOSE-PHOSPHOUNDECAPRENOL FLIPPASE SUBUNIT ARNF-RELATED"/>
    <property type="match status" value="1"/>
</dbReference>
<comment type="subcellular location">
    <subcellularLocation>
        <location evidence="1">Cell membrane</location>
        <topology evidence="1">Multi-pass membrane protein</topology>
    </subcellularLocation>
</comment>
<dbReference type="PANTHER" id="PTHR30561">
    <property type="entry name" value="SMR FAMILY PROTON-DEPENDENT DRUG EFFLUX TRANSPORTER SUGE"/>
    <property type="match status" value="1"/>
</dbReference>
<organism evidence="14 15">
    <name type="scientific">Planococcus liqunii</name>
    <dbReference type="NCBI Taxonomy" id="3058394"/>
    <lineage>
        <taxon>Bacteria</taxon>
        <taxon>Bacillati</taxon>
        <taxon>Bacillota</taxon>
        <taxon>Bacilli</taxon>
        <taxon>Bacillales</taxon>
        <taxon>Caryophanaceae</taxon>
        <taxon>Planococcus</taxon>
    </lineage>
</organism>
<evidence type="ECO:0000256" key="5">
    <source>
        <dbReference type="ARBA" id="ARBA00022519"/>
    </source>
</evidence>
<evidence type="ECO:0000313" key="15">
    <source>
        <dbReference type="Proteomes" id="UP001172054"/>
    </source>
</evidence>
<dbReference type="Pfam" id="PF00892">
    <property type="entry name" value="EamA"/>
    <property type="match status" value="1"/>
</dbReference>
<comment type="caution">
    <text evidence="14">The sequence shown here is derived from an EMBL/GenBank/DDBJ whole genome shotgun (WGS) entry which is preliminary data.</text>
</comment>
<keyword evidence="15" id="KW-1185">Reference proteome</keyword>
<keyword evidence="4" id="KW-0444">Lipid biosynthesis</keyword>
<dbReference type="InterPro" id="IPR000620">
    <property type="entry name" value="EamA_dom"/>
</dbReference>
<comment type="similarity">
    <text evidence="2">Belongs to the EamA transporter family.</text>
</comment>
<accession>A0ABT8MNT4</accession>
<keyword evidence="7 12" id="KW-0812">Transmembrane</keyword>
<keyword evidence="3" id="KW-1003">Cell membrane</keyword>
<sequence>MTAINLLLGLLMIVMTWLGALGGYFLKAASSHDLQTEKTKMVTKLVLGVGFYGLGAILNIVALQYLPYTTVFPLTAVTYIWTMILSYFILKEKISLRKIAGVLLILTGAVVLVS</sequence>
<dbReference type="InterPro" id="IPR037185">
    <property type="entry name" value="EmrE-like"/>
</dbReference>
<evidence type="ECO:0000256" key="6">
    <source>
        <dbReference type="ARBA" id="ARBA00022556"/>
    </source>
</evidence>
<evidence type="ECO:0000256" key="4">
    <source>
        <dbReference type="ARBA" id="ARBA00022516"/>
    </source>
</evidence>
<evidence type="ECO:0000256" key="12">
    <source>
        <dbReference type="SAM" id="Phobius"/>
    </source>
</evidence>
<dbReference type="SUPFAM" id="SSF103481">
    <property type="entry name" value="Multidrug resistance efflux transporter EmrE"/>
    <property type="match status" value="1"/>
</dbReference>
<evidence type="ECO:0000256" key="7">
    <source>
        <dbReference type="ARBA" id="ARBA00022692"/>
    </source>
</evidence>
<keyword evidence="6" id="KW-0441">Lipid A biosynthesis</keyword>
<evidence type="ECO:0000259" key="13">
    <source>
        <dbReference type="Pfam" id="PF00892"/>
    </source>
</evidence>
<name>A0ABT8MNT4_9BACL</name>
<feature type="transmembrane region" description="Helical" evidence="12">
    <location>
        <begin position="45"/>
        <end position="65"/>
    </location>
</feature>
<evidence type="ECO:0000256" key="11">
    <source>
        <dbReference type="ARBA" id="ARBA00023136"/>
    </source>
</evidence>
<keyword evidence="10" id="KW-0443">Lipid metabolism</keyword>
<feature type="transmembrane region" description="Helical" evidence="12">
    <location>
        <begin position="71"/>
        <end position="89"/>
    </location>
</feature>
<dbReference type="EMBL" id="JAUJWW010000001">
    <property type="protein sequence ID" value="MDN7226451.1"/>
    <property type="molecule type" value="Genomic_DNA"/>
</dbReference>
<evidence type="ECO:0000256" key="8">
    <source>
        <dbReference type="ARBA" id="ARBA00022985"/>
    </source>
</evidence>
<feature type="domain" description="EamA" evidence="13">
    <location>
        <begin position="29"/>
        <end position="113"/>
    </location>
</feature>
<gene>
    <name evidence="14" type="ORF">QWY15_04000</name>
</gene>
<evidence type="ECO:0000256" key="1">
    <source>
        <dbReference type="ARBA" id="ARBA00004651"/>
    </source>
</evidence>
<evidence type="ECO:0000313" key="14">
    <source>
        <dbReference type="EMBL" id="MDN7226451.1"/>
    </source>
</evidence>
<proteinExistence type="inferred from homology"/>
<dbReference type="InterPro" id="IPR000390">
    <property type="entry name" value="Small_drug/metabolite_transptr"/>
</dbReference>
<dbReference type="Gene3D" id="1.10.3730.20">
    <property type="match status" value="1"/>
</dbReference>
<keyword evidence="9 12" id="KW-1133">Transmembrane helix</keyword>
<evidence type="ECO:0000256" key="9">
    <source>
        <dbReference type="ARBA" id="ARBA00022989"/>
    </source>
</evidence>
<evidence type="ECO:0000256" key="10">
    <source>
        <dbReference type="ARBA" id="ARBA00023098"/>
    </source>
</evidence>
<dbReference type="RefSeq" id="WP_300981673.1">
    <property type="nucleotide sequence ID" value="NZ_CP129238.1"/>
</dbReference>
<keyword evidence="11 12" id="KW-0472">Membrane</keyword>
<keyword evidence="8" id="KW-0448">Lipopolysaccharide biosynthesis</keyword>
<keyword evidence="5" id="KW-0997">Cell inner membrane</keyword>
<dbReference type="Proteomes" id="UP001172054">
    <property type="component" value="Unassembled WGS sequence"/>
</dbReference>
<feature type="transmembrane region" description="Helical" evidence="12">
    <location>
        <begin position="6"/>
        <end position="25"/>
    </location>
</feature>
<evidence type="ECO:0000256" key="3">
    <source>
        <dbReference type="ARBA" id="ARBA00022475"/>
    </source>
</evidence>
<reference evidence="14 15" key="1">
    <citation type="submission" date="2023-06" db="EMBL/GenBank/DDBJ databases">
        <title>Novel species in genus Planococcus.</title>
        <authorList>
            <person name="Ning S."/>
        </authorList>
    </citation>
    <scope>NUCLEOTIDE SEQUENCE [LARGE SCALE GENOMIC DNA]</scope>
    <source>
        <strain evidence="14 15">N064</strain>
    </source>
</reference>
<protein>
    <submittedName>
        <fullName evidence="14">EamA family transporter</fullName>
    </submittedName>
</protein>
<evidence type="ECO:0000256" key="2">
    <source>
        <dbReference type="ARBA" id="ARBA00007362"/>
    </source>
</evidence>